<evidence type="ECO:0000256" key="2">
    <source>
        <dbReference type="SAM" id="SignalP"/>
    </source>
</evidence>
<evidence type="ECO:0000256" key="1">
    <source>
        <dbReference type="SAM" id="MobiDB-lite"/>
    </source>
</evidence>
<evidence type="ECO:0000313" key="4">
    <source>
        <dbReference type="Proteomes" id="UP000823941"/>
    </source>
</evidence>
<dbReference type="Proteomes" id="UP000823941">
    <property type="component" value="Chromosome 3"/>
</dbReference>
<name>A0ABQ7R4V3_PLUXY</name>
<feature type="region of interest" description="Disordered" evidence="1">
    <location>
        <begin position="32"/>
        <end position="70"/>
    </location>
</feature>
<organism evidence="3 4">
    <name type="scientific">Plutella xylostella</name>
    <name type="common">Diamondback moth</name>
    <name type="synonym">Plutella maculipennis</name>
    <dbReference type="NCBI Taxonomy" id="51655"/>
    <lineage>
        <taxon>Eukaryota</taxon>
        <taxon>Metazoa</taxon>
        <taxon>Ecdysozoa</taxon>
        <taxon>Arthropoda</taxon>
        <taxon>Hexapoda</taxon>
        <taxon>Insecta</taxon>
        <taxon>Pterygota</taxon>
        <taxon>Neoptera</taxon>
        <taxon>Endopterygota</taxon>
        <taxon>Lepidoptera</taxon>
        <taxon>Glossata</taxon>
        <taxon>Ditrysia</taxon>
        <taxon>Yponomeutoidea</taxon>
        <taxon>Plutellidae</taxon>
        <taxon>Plutella</taxon>
    </lineage>
</organism>
<feature type="signal peptide" evidence="2">
    <location>
        <begin position="1"/>
        <end position="25"/>
    </location>
</feature>
<keyword evidence="4" id="KW-1185">Reference proteome</keyword>
<protein>
    <submittedName>
        <fullName evidence="3">Uncharacterized protein</fullName>
    </submittedName>
</protein>
<keyword evidence="2" id="KW-0732">Signal</keyword>
<feature type="compositionally biased region" description="Polar residues" evidence="1">
    <location>
        <begin position="61"/>
        <end position="70"/>
    </location>
</feature>
<proteinExistence type="predicted"/>
<feature type="chain" id="PRO_5046064293" evidence="2">
    <location>
        <begin position="26"/>
        <end position="240"/>
    </location>
</feature>
<comment type="caution">
    <text evidence="3">The sequence shown here is derived from an EMBL/GenBank/DDBJ whole genome shotgun (WGS) entry which is preliminary data.</text>
</comment>
<gene>
    <name evidence="3" type="ORF">JYU34_001762</name>
</gene>
<reference evidence="3 4" key="1">
    <citation type="submission" date="2021-06" db="EMBL/GenBank/DDBJ databases">
        <title>A haploid diamondback moth (Plutella xylostella L.) genome assembly resolves 31 chromosomes and identifies a diamide resistance mutation.</title>
        <authorList>
            <person name="Ward C.M."/>
            <person name="Perry K.D."/>
            <person name="Baker G."/>
            <person name="Powis K."/>
            <person name="Heckel D.G."/>
            <person name="Baxter S.W."/>
        </authorList>
    </citation>
    <scope>NUCLEOTIDE SEQUENCE [LARGE SCALE GENOMIC DNA]</scope>
    <source>
        <strain evidence="3 4">LV</strain>
        <tissue evidence="3">Single pupa</tissue>
    </source>
</reference>
<dbReference type="EMBL" id="JAHIBW010000003">
    <property type="protein sequence ID" value="KAG7312288.1"/>
    <property type="molecule type" value="Genomic_DNA"/>
</dbReference>
<evidence type="ECO:0000313" key="3">
    <source>
        <dbReference type="EMBL" id="KAG7312288.1"/>
    </source>
</evidence>
<dbReference type="PROSITE" id="PS51257">
    <property type="entry name" value="PROKAR_LIPOPROTEIN"/>
    <property type="match status" value="1"/>
</dbReference>
<sequence>MRQKDITMIRRALVVLSALFVSCVAQRSPYAGRRPVGYPEFDPTTTTTTQSDLGNRFGNEDASTPSTTTQRLPIEARGDADLVRRLSKLPVDQQPFWLINWQHYETHRQNPQTYELKPNPFLGNTVNNQFLSNPPNGQDFRPVNSQSFQSSRAGNFQSPGEPVFGLGNSQNVQNFQPLNSQNGQNGRLVTPQGQNVRAGNTQNGQQFRAQNSPYGNNFRAVNTEGTIDQFLPSNTDTFFR</sequence>
<accession>A0ABQ7R4V3</accession>